<evidence type="ECO:0000313" key="2">
    <source>
        <dbReference type="EMBL" id="CCM02211.1"/>
    </source>
</evidence>
<name>J4IA33_9APHY</name>
<dbReference type="InParanoid" id="J4IA33"/>
<proteinExistence type="predicted"/>
<dbReference type="HOGENOM" id="CLU_882884_0_0_1"/>
<accession>J4IA33</accession>
<feature type="compositionally biased region" description="Low complexity" evidence="1">
    <location>
        <begin position="123"/>
        <end position="137"/>
    </location>
</feature>
<dbReference type="SUPFAM" id="SSF57850">
    <property type="entry name" value="RING/U-box"/>
    <property type="match status" value="1"/>
</dbReference>
<evidence type="ECO:0008006" key="4">
    <source>
        <dbReference type="Google" id="ProtNLM"/>
    </source>
</evidence>
<feature type="region of interest" description="Disordered" evidence="1">
    <location>
        <begin position="123"/>
        <end position="158"/>
    </location>
</feature>
<evidence type="ECO:0000313" key="3">
    <source>
        <dbReference type="Proteomes" id="UP000006352"/>
    </source>
</evidence>
<gene>
    <name evidence="2" type="ORF">FIBRA_04291</name>
</gene>
<dbReference type="InterPro" id="IPR013083">
    <property type="entry name" value="Znf_RING/FYVE/PHD"/>
</dbReference>
<reference evidence="2 3" key="1">
    <citation type="journal article" date="2012" name="Appl. Environ. Microbiol.">
        <title>Short-read sequencing for genomic analysis of the brown rot fungus Fibroporia radiculosa.</title>
        <authorList>
            <person name="Tang J.D."/>
            <person name="Perkins A.D."/>
            <person name="Sonstegard T.S."/>
            <person name="Schroeder S.G."/>
            <person name="Burgess S.C."/>
            <person name="Diehl S.V."/>
        </authorList>
    </citation>
    <scope>NUCLEOTIDE SEQUENCE [LARGE SCALE GENOMIC DNA]</scope>
    <source>
        <strain evidence="2 3">TFFH 294</strain>
    </source>
</reference>
<keyword evidence="3" id="KW-1185">Reference proteome</keyword>
<dbReference type="Gene3D" id="3.30.40.10">
    <property type="entry name" value="Zinc/RING finger domain, C3HC4 (zinc finger)"/>
    <property type="match status" value="1"/>
</dbReference>
<evidence type="ECO:0000256" key="1">
    <source>
        <dbReference type="SAM" id="MobiDB-lite"/>
    </source>
</evidence>
<sequence>MHRLSYDDTLATIAELTLADIDSFQASRKGKKNASAPLSDAELALQLYAEEAQHLLGVAKDVVFARSIDSALDSDFALVSELARAEASACHDRDVAVAISRGRPPPLAPPVSGLPALSMRLSASSSSSPIPDNLNSSRSERENILSPSSSRSVAPATPHISETAKKLTLKPETCVICTDRIHGSAIKAPCGHFYDVACLTDLFRSASKDETLFPPRCCTQPFVFADVRLHFDAELSSVLRIAFTAIGPNAPPSWALPRSRHPSSLAPSAPQQLADGAKPLHTVKTSAQILRTPMRRCSLWQSGKAGSVARDVTAL</sequence>
<dbReference type="OrthoDB" id="9977870at2759"/>
<dbReference type="EMBL" id="HE797067">
    <property type="protein sequence ID" value="CCM02211.1"/>
    <property type="molecule type" value="Genomic_DNA"/>
</dbReference>
<dbReference type="Proteomes" id="UP000006352">
    <property type="component" value="Unassembled WGS sequence"/>
</dbReference>
<dbReference type="GeneID" id="24097122"/>
<dbReference type="AlphaFoldDB" id="J4IA33"/>
<dbReference type="STRING" id="599839.J4IA33"/>
<organism evidence="2 3">
    <name type="scientific">Fibroporia radiculosa</name>
    <dbReference type="NCBI Taxonomy" id="599839"/>
    <lineage>
        <taxon>Eukaryota</taxon>
        <taxon>Fungi</taxon>
        <taxon>Dikarya</taxon>
        <taxon>Basidiomycota</taxon>
        <taxon>Agaricomycotina</taxon>
        <taxon>Agaricomycetes</taxon>
        <taxon>Polyporales</taxon>
        <taxon>Fibroporiaceae</taxon>
        <taxon>Fibroporia</taxon>
    </lineage>
</organism>
<protein>
    <recommendedName>
        <fullName evidence="4">RING-type domain-containing protein</fullName>
    </recommendedName>
</protein>
<dbReference type="RefSeq" id="XP_012181494.1">
    <property type="nucleotide sequence ID" value="XM_012326104.1"/>
</dbReference>